<gene>
    <name evidence="3" type="ORF">A2996_03175</name>
</gene>
<sequence length="1094" mass="113333">YLAPISAPSVTTDRLYNISNDLYWGGSLVAGSAVGNWTSNGTDVWRASGNVGIGTSSPSSDYRLSVQGNTYIKGDLRVNGNTTISDSGELTVGDKVISEGEIGVGTSSPYAKLSIQGTTVSTTTFGIYGFANQTQSLFDVYDNPTNNLNVFRITSDGNIGIATSSPFRKLSVEGSAWISGDLTANSFTATSSMSAPYFTATDSSATSTFAGGLAVGTSKFVVDYSTGNVGVGTASPGAKLHVVGGIRVDNSVGGTADLTASGSNDFYINKHLHAGYGVWLREDNDRLTGIDSTGTGGDLLFYASAEKARLTTAGNLGIGTVSPQYKLEVNGTASTTQLRVPDTTSSITGGIYFGSASILHNYGSINSIYVGKGAGNFTMTGANNIGVGYRSLDANTSGYLNTAIGYDSLGSNTSGAGNVVVGYNTLAANSTGGINTAVGYSALALSTGSNNVAFGSLAGDNLTSGTNNIAIGYNTDFPSATGSNQLNIGNTIYGDISTGNVGIGTTSPFRKLSVEGSAWISGDLTVSNITATSSVYLSNTTNADQSGIIYKGANPFIHNFNYGNNGTVTTDGYNTFVGEEAGNLTMGSTATSAGQASYNTAMGYQSLRSNTTGYQNATNGAYSSYSNTTGYRNTANGYQSFYSNLTGYNNTASGYQSLYSNTSGVNNTASGHQSLYSNTTSHYNTASGNYSLYSNVTGASNTASGYNSLYSNTTGSGNVALGRDAGHYQANGGTALTDPENSVYLGYGTRGFSNADSNSIVIGYQAIGIGANSVVLGNDSITTTALKGNVGIGTTTPWRTLSVNGTAAFTGLTNDGTGYYACISTSGELATSTTACGASSERFKTNINDLTYGLDTVLQLRPVSFSWKSDFINSSSTQIGFIAEEVNSLIPEVIGHDDKGTIMNLDYPKLTAVLVGAMQELMNTLDQKVRDIVASISEFTLEKLSSKEIYTNKLCVDDLCIGRDDFKKILINAGIVPQDNIANVVQENTTAPIITITGNNPAVVEINSNYIDLGATAVDNQGTSLIVDTHDLDTVDTTTAGEYTVTYTAYDGTLTSTSTRTVLVEEATPLETTTASSSLPLTGQATESTTTETI</sequence>
<comment type="caution">
    <text evidence="3">The sequence shown here is derived from an EMBL/GenBank/DDBJ whole genome shotgun (WGS) entry which is preliminary data.</text>
</comment>
<reference evidence="3 4" key="1">
    <citation type="journal article" date="2016" name="Nat. Commun.">
        <title>Thousands of microbial genomes shed light on interconnected biogeochemical processes in an aquifer system.</title>
        <authorList>
            <person name="Anantharaman K."/>
            <person name="Brown C.T."/>
            <person name="Hug L.A."/>
            <person name="Sharon I."/>
            <person name="Castelle C.J."/>
            <person name="Probst A.J."/>
            <person name="Thomas B.C."/>
            <person name="Singh A."/>
            <person name="Wilkins M.J."/>
            <person name="Karaoz U."/>
            <person name="Brodie E.L."/>
            <person name="Williams K.H."/>
            <person name="Hubbard S.S."/>
            <person name="Banfield J.F."/>
        </authorList>
    </citation>
    <scope>NUCLEOTIDE SEQUENCE [LARGE SCALE GENOMIC DNA]</scope>
</reference>
<dbReference type="Gene3D" id="2.60.40.10">
    <property type="entry name" value="Immunoglobulins"/>
    <property type="match status" value="1"/>
</dbReference>
<dbReference type="STRING" id="1797579.A2996_03175"/>
<dbReference type="InterPro" id="IPR013783">
    <property type="entry name" value="Ig-like_fold"/>
</dbReference>
<proteinExistence type="predicted"/>
<feature type="region of interest" description="Disordered" evidence="1">
    <location>
        <begin position="1069"/>
        <end position="1094"/>
    </location>
</feature>
<feature type="non-terminal residue" evidence="3">
    <location>
        <position position="1"/>
    </location>
</feature>
<dbReference type="AlphaFoldDB" id="A0A1F5EQ39"/>
<dbReference type="PROSITE" id="PS51688">
    <property type="entry name" value="ICA"/>
    <property type="match status" value="1"/>
</dbReference>
<accession>A0A1F5EQ39</accession>
<feature type="compositionally biased region" description="Polar residues" evidence="1">
    <location>
        <begin position="1070"/>
        <end position="1085"/>
    </location>
</feature>
<dbReference type="InterPro" id="IPR030392">
    <property type="entry name" value="S74_ICA"/>
</dbReference>
<dbReference type="Proteomes" id="UP000176865">
    <property type="component" value="Unassembled WGS sequence"/>
</dbReference>
<dbReference type="InterPro" id="IPR032179">
    <property type="entry name" value="Cry22Aa_Ig-like"/>
</dbReference>
<feature type="non-terminal residue" evidence="3">
    <location>
        <position position="1094"/>
    </location>
</feature>
<evidence type="ECO:0000313" key="4">
    <source>
        <dbReference type="Proteomes" id="UP000176865"/>
    </source>
</evidence>
<name>A0A1F5EQ39_9BACT</name>
<evidence type="ECO:0000256" key="1">
    <source>
        <dbReference type="SAM" id="MobiDB-lite"/>
    </source>
</evidence>
<evidence type="ECO:0000259" key="2">
    <source>
        <dbReference type="PROSITE" id="PS51688"/>
    </source>
</evidence>
<organism evidence="3 4">
    <name type="scientific">Candidatus Campbellbacteria bacterium RIFCSPLOWO2_01_FULL_34_15</name>
    <dbReference type="NCBI Taxonomy" id="1797579"/>
    <lineage>
        <taxon>Bacteria</taxon>
        <taxon>Candidatus Campbelliibacteriota</taxon>
    </lineage>
</organism>
<dbReference type="EMBL" id="MFAB01000003">
    <property type="protein sequence ID" value="OGD69324.1"/>
    <property type="molecule type" value="Genomic_DNA"/>
</dbReference>
<dbReference type="Gene3D" id="2.150.10.10">
    <property type="entry name" value="Serralysin-like metalloprotease, C-terminal"/>
    <property type="match status" value="1"/>
</dbReference>
<dbReference type="Pfam" id="PF16403">
    <property type="entry name" value="Bact_surface_Ig-like"/>
    <property type="match status" value="1"/>
</dbReference>
<dbReference type="Pfam" id="PF13884">
    <property type="entry name" value="Peptidase_S74"/>
    <property type="match status" value="1"/>
</dbReference>
<feature type="domain" description="Peptidase S74" evidence="2">
    <location>
        <begin position="839"/>
        <end position="929"/>
    </location>
</feature>
<protein>
    <recommendedName>
        <fullName evidence="2">Peptidase S74 domain-containing protein</fullName>
    </recommendedName>
</protein>
<evidence type="ECO:0000313" key="3">
    <source>
        <dbReference type="EMBL" id="OGD69324.1"/>
    </source>
</evidence>
<dbReference type="InterPro" id="IPR011049">
    <property type="entry name" value="Serralysin-like_metalloprot_C"/>
</dbReference>